<dbReference type="AlphaFoldDB" id="A0A2S8SRU6"/>
<dbReference type="Proteomes" id="UP000237684">
    <property type="component" value="Unassembled WGS sequence"/>
</dbReference>
<dbReference type="Pfam" id="PF07596">
    <property type="entry name" value="SBP_bac_10"/>
    <property type="match status" value="1"/>
</dbReference>
<feature type="domain" description="DUF1559" evidence="2">
    <location>
        <begin position="39"/>
        <end position="220"/>
    </location>
</feature>
<dbReference type="SUPFAM" id="SSF54523">
    <property type="entry name" value="Pili subunits"/>
    <property type="match status" value="1"/>
</dbReference>
<dbReference type="InterPro" id="IPR045584">
    <property type="entry name" value="Pilin-like"/>
</dbReference>
<keyword evidence="1" id="KW-0812">Transmembrane</keyword>
<dbReference type="InterPro" id="IPR011453">
    <property type="entry name" value="DUF1559"/>
</dbReference>
<evidence type="ECO:0000256" key="1">
    <source>
        <dbReference type="SAM" id="Phobius"/>
    </source>
</evidence>
<protein>
    <recommendedName>
        <fullName evidence="2">DUF1559 domain-containing protein</fullName>
    </recommendedName>
</protein>
<reference evidence="3 4" key="1">
    <citation type="journal article" date="2018" name="Syst. Appl. Microbiol.">
        <title>Abditibacterium utsteinense sp. nov., the first cultivated member of candidate phylum FBP, isolated from ice-free Antarctic soil samples.</title>
        <authorList>
            <person name="Tahon G."/>
            <person name="Tytgat B."/>
            <person name="Lebbe L."/>
            <person name="Carlier A."/>
            <person name="Willems A."/>
        </authorList>
    </citation>
    <scope>NUCLEOTIDE SEQUENCE [LARGE SCALE GENOMIC DNA]</scope>
    <source>
        <strain evidence="3 4">LMG 29911</strain>
    </source>
</reference>
<gene>
    <name evidence="3" type="ORF">B1R32_11181</name>
</gene>
<proteinExistence type="predicted"/>
<feature type="transmembrane region" description="Helical" evidence="1">
    <location>
        <begin position="12"/>
        <end position="37"/>
    </location>
</feature>
<comment type="caution">
    <text evidence="3">The sequence shown here is derived from an EMBL/GenBank/DDBJ whole genome shotgun (WGS) entry which is preliminary data.</text>
</comment>
<dbReference type="Pfam" id="PF07963">
    <property type="entry name" value="N_methyl"/>
    <property type="match status" value="1"/>
</dbReference>
<dbReference type="PANTHER" id="PTHR30093:SF2">
    <property type="entry name" value="TYPE II SECRETION SYSTEM PROTEIN H"/>
    <property type="match status" value="1"/>
</dbReference>
<evidence type="ECO:0000259" key="2">
    <source>
        <dbReference type="Pfam" id="PF07596"/>
    </source>
</evidence>
<accession>A0A2S8SRU6</accession>
<dbReference type="Gene3D" id="3.30.700.10">
    <property type="entry name" value="Glycoprotein, Type 4 Pilin"/>
    <property type="match status" value="1"/>
</dbReference>
<sequence>MSHTFKQHSVRNAFTLIELLVVIAIIAILAAILFPVFGRARENARRSSCQSNLKQIGLGLAQYTQDYDEKFVTAWYGPGDGYAKSTRNPAGYKYKWMDAVFPYIKSEQLFTCPSAGNLETDGGNPTATGRYLQVANYPDTADHREFYGTYALNSGYFGQPKDVQGPGNNGMSIANVQAASTTIQALDSAGCYQVAWDNDNPVPGMFNGMRSIGPGGLTDGRAVERHLETTNVLFVDGHVKSLKISALTELGREVGNPSIPRYRFFTAADD</sequence>
<keyword evidence="4" id="KW-1185">Reference proteome</keyword>
<dbReference type="RefSeq" id="WP_193510752.1">
    <property type="nucleotide sequence ID" value="NZ_NIGF01000011.1"/>
</dbReference>
<evidence type="ECO:0000313" key="4">
    <source>
        <dbReference type="Proteomes" id="UP000237684"/>
    </source>
</evidence>
<evidence type="ECO:0000313" key="3">
    <source>
        <dbReference type="EMBL" id="PQV63520.1"/>
    </source>
</evidence>
<keyword evidence="1" id="KW-1133">Transmembrane helix</keyword>
<keyword evidence="1" id="KW-0472">Membrane</keyword>
<dbReference type="NCBIfam" id="TIGR02532">
    <property type="entry name" value="IV_pilin_GFxxxE"/>
    <property type="match status" value="1"/>
</dbReference>
<name>A0A2S8SRU6_9BACT</name>
<organism evidence="3 4">
    <name type="scientific">Abditibacterium utsteinense</name>
    <dbReference type="NCBI Taxonomy" id="1960156"/>
    <lineage>
        <taxon>Bacteria</taxon>
        <taxon>Pseudomonadati</taxon>
        <taxon>Abditibacteriota</taxon>
        <taxon>Abditibacteriia</taxon>
        <taxon>Abditibacteriales</taxon>
        <taxon>Abditibacteriaceae</taxon>
        <taxon>Abditibacterium</taxon>
    </lineage>
</organism>
<dbReference type="EMBL" id="NIGF01000011">
    <property type="protein sequence ID" value="PQV63520.1"/>
    <property type="molecule type" value="Genomic_DNA"/>
</dbReference>
<dbReference type="InterPro" id="IPR012902">
    <property type="entry name" value="N_methyl_site"/>
</dbReference>
<dbReference type="PANTHER" id="PTHR30093">
    <property type="entry name" value="GENERAL SECRETION PATHWAY PROTEIN G"/>
    <property type="match status" value="1"/>
</dbReference>
<dbReference type="InParanoid" id="A0A2S8SRU6"/>